<feature type="transmembrane region" description="Helical" evidence="1">
    <location>
        <begin position="6"/>
        <end position="26"/>
    </location>
</feature>
<keyword evidence="1" id="KW-1133">Transmembrane helix</keyword>
<keyword evidence="1" id="KW-0472">Membrane</keyword>
<evidence type="ECO:0000256" key="1">
    <source>
        <dbReference type="SAM" id="Phobius"/>
    </source>
</evidence>
<protein>
    <submittedName>
        <fullName evidence="2">DUF2269 family protein</fullName>
    </submittedName>
</protein>
<accession>A0A7X0ST18</accession>
<sequence>MYLYLLFIHILSAMVAIAAAIGYPLVMSGARTVGQARFGLGLQEKLAVLPKIGGTLLLLSGLAFGVQQTYLFRETWYWLSIACFLVILAIMAVLLPIGLKRQQQALLQQTQDDTLPDAYRRSRRQSFRLEGIALLFVAISLLLMVFKP</sequence>
<feature type="transmembrane region" description="Helical" evidence="1">
    <location>
        <begin position="46"/>
        <end position="64"/>
    </location>
</feature>
<dbReference type="AlphaFoldDB" id="A0A7X0ST18"/>
<keyword evidence="1" id="KW-0812">Transmembrane</keyword>
<feature type="transmembrane region" description="Helical" evidence="1">
    <location>
        <begin position="76"/>
        <end position="99"/>
    </location>
</feature>
<evidence type="ECO:0000313" key="2">
    <source>
        <dbReference type="EMBL" id="MBB6734594.1"/>
    </source>
</evidence>
<keyword evidence="3" id="KW-1185">Reference proteome</keyword>
<gene>
    <name evidence="2" type="ORF">H7C18_27070</name>
</gene>
<dbReference type="Pfam" id="PF10027">
    <property type="entry name" value="DUF2269"/>
    <property type="match status" value="1"/>
</dbReference>
<proteinExistence type="predicted"/>
<dbReference type="EMBL" id="JACJVO010000034">
    <property type="protein sequence ID" value="MBB6734594.1"/>
    <property type="molecule type" value="Genomic_DNA"/>
</dbReference>
<dbReference type="RefSeq" id="WP_185132251.1">
    <property type="nucleotide sequence ID" value="NZ_JACJVO010000034.1"/>
</dbReference>
<evidence type="ECO:0000313" key="3">
    <source>
        <dbReference type="Proteomes" id="UP000564644"/>
    </source>
</evidence>
<dbReference type="Proteomes" id="UP000564644">
    <property type="component" value="Unassembled WGS sequence"/>
</dbReference>
<organism evidence="2 3">
    <name type="scientific">Cohnella zeiphila</name>
    <dbReference type="NCBI Taxonomy" id="2761120"/>
    <lineage>
        <taxon>Bacteria</taxon>
        <taxon>Bacillati</taxon>
        <taxon>Bacillota</taxon>
        <taxon>Bacilli</taxon>
        <taxon>Bacillales</taxon>
        <taxon>Paenibacillaceae</taxon>
        <taxon>Cohnella</taxon>
    </lineage>
</organism>
<comment type="caution">
    <text evidence="2">The sequence shown here is derived from an EMBL/GenBank/DDBJ whole genome shotgun (WGS) entry which is preliminary data.</text>
</comment>
<feature type="transmembrane region" description="Helical" evidence="1">
    <location>
        <begin position="127"/>
        <end position="146"/>
    </location>
</feature>
<dbReference type="InterPro" id="IPR018729">
    <property type="entry name" value="DUF2269_transmembrane"/>
</dbReference>
<reference evidence="2 3" key="1">
    <citation type="submission" date="2020-08" db="EMBL/GenBank/DDBJ databases">
        <title>Cohnella phylogeny.</title>
        <authorList>
            <person name="Dunlap C."/>
        </authorList>
    </citation>
    <scope>NUCLEOTIDE SEQUENCE [LARGE SCALE GENOMIC DNA]</scope>
    <source>
        <strain evidence="2 3">CBP 2801</strain>
    </source>
</reference>
<name>A0A7X0ST18_9BACL</name>